<proteinExistence type="predicted"/>
<accession>A0A1I7KB09</accession>
<sequence length="192" mass="20385">MKIGRPLAALLATPLALLAASNALADAPPPAYVAHASDVMHLDNGVMIEGQDLETQDGYTSGFRLTAGFSPLRLPFLDLGAEVSYRESDEVPARFGGQALILDTMSLGGSLVAGLRLGQWGLYAKSGFAEWEGDPIIPNDALALDTAGTTRVQGFGVRLQFNGLVSRVEYEEFDAPSMAHLNLVTASLHIPF</sequence>
<reference evidence="3" key="1">
    <citation type="submission" date="2016-10" db="EMBL/GenBank/DDBJ databases">
        <authorList>
            <person name="Varghese N."/>
            <person name="Submissions S."/>
        </authorList>
    </citation>
    <scope>NUCLEOTIDE SEQUENCE [LARGE SCALE GENOMIC DNA]</scope>
    <source>
        <strain evidence="3">CGMCC 1.6981</strain>
    </source>
</reference>
<dbReference type="Proteomes" id="UP000198693">
    <property type="component" value="Unassembled WGS sequence"/>
</dbReference>
<feature type="signal peptide" evidence="1">
    <location>
        <begin position="1"/>
        <end position="25"/>
    </location>
</feature>
<name>A0A1I7KB09_9GAMM</name>
<keyword evidence="1" id="KW-0732">Signal</keyword>
<dbReference type="Gene3D" id="2.40.160.20">
    <property type="match status" value="1"/>
</dbReference>
<feature type="chain" id="PRO_5011711461" description="Outer membrane protein beta-barrel domain-containing protein" evidence="1">
    <location>
        <begin position="26"/>
        <end position="192"/>
    </location>
</feature>
<dbReference type="STRING" id="463301.SAMN04487955_11719"/>
<protein>
    <recommendedName>
        <fullName evidence="4">Outer membrane protein beta-barrel domain-containing protein</fullName>
    </recommendedName>
</protein>
<dbReference type="AlphaFoldDB" id="A0A1I7KB09"/>
<evidence type="ECO:0000313" key="3">
    <source>
        <dbReference type="Proteomes" id="UP000198693"/>
    </source>
</evidence>
<evidence type="ECO:0000256" key="1">
    <source>
        <dbReference type="SAM" id="SignalP"/>
    </source>
</evidence>
<gene>
    <name evidence="2" type="ORF">SAMN04487955_11719</name>
</gene>
<dbReference type="EMBL" id="FPBP01000017">
    <property type="protein sequence ID" value="SFU94626.1"/>
    <property type="molecule type" value="Genomic_DNA"/>
</dbReference>
<dbReference type="RefSeq" id="WP_245784314.1">
    <property type="nucleotide sequence ID" value="NZ_FPBP01000017.1"/>
</dbReference>
<keyword evidence="3" id="KW-1185">Reference proteome</keyword>
<evidence type="ECO:0008006" key="4">
    <source>
        <dbReference type="Google" id="ProtNLM"/>
    </source>
</evidence>
<evidence type="ECO:0000313" key="2">
    <source>
        <dbReference type="EMBL" id="SFU94626.1"/>
    </source>
</evidence>
<organism evidence="2 3">
    <name type="scientific">Halomonas korlensis</name>
    <dbReference type="NCBI Taxonomy" id="463301"/>
    <lineage>
        <taxon>Bacteria</taxon>
        <taxon>Pseudomonadati</taxon>
        <taxon>Pseudomonadota</taxon>
        <taxon>Gammaproteobacteria</taxon>
        <taxon>Oceanospirillales</taxon>
        <taxon>Halomonadaceae</taxon>
        <taxon>Halomonas</taxon>
    </lineage>
</organism>